<name>A0ABS6HVF9_MYCGD</name>
<organism evidence="3 4">
    <name type="scientific">Mycolicibacterium goodii</name>
    <name type="common">Mycobacterium goodii</name>
    <dbReference type="NCBI Taxonomy" id="134601"/>
    <lineage>
        <taxon>Bacteria</taxon>
        <taxon>Bacillati</taxon>
        <taxon>Actinomycetota</taxon>
        <taxon>Actinomycetes</taxon>
        <taxon>Mycobacteriales</taxon>
        <taxon>Mycobacteriaceae</taxon>
        <taxon>Mycolicibacterium</taxon>
    </lineage>
</organism>
<gene>
    <name evidence="3" type="ORF">KL859_27805</name>
</gene>
<evidence type="ECO:0000256" key="1">
    <source>
        <dbReference type="ARBA" id="ARBA00006464"/>
    </source>
</evidence>
<sequence>MDERIGMNGKRFRKFKFRSMYGGSHRRAAKLIEAAGSQPVSFRMKDDPRLTPVGRWTRKYSIDELPQFFNVLRGEMSVVGPRLQVLREVESYHDLMRRRPMVRPGVTGLWQPNGRSDLPALAGQLH</sequence>
<dbReference type="PANTHER" id="PTHR30576">
    <property type="entry name" value="COLANIC BIOSYNTHESIS UDP-GLUCOSE LIPID CARRIER TRANSFERASE"/>
    <property type="match status" value="1"/>
</dbReference>
<accession>A0ABS6HVF9</accession>
<evidence type="ECO:0000313" key="4">
    <source>
        <dbReference type="Proteomes" id="UP000696413"/>
    </source>
</evidence>
<comment type="caution">
    <text evidence="3">The sequence shown here is derived from an EMBL/GenBank/DDBJ whole genome shotgun (WGS) entry which is preliminary data.</text>
</comment>
<dbReference type="Proteomes" id="UP000696413">
    <property type="component" value="Unassembled WGS sequence"/>
</dbReference>
<feature type="domain" description="Bacterial sugar transferase" evidence="2">
    <location>
        <begin position="3"/>
        <end position="116"/>
    </location>
</feature>
<keyword evidence="4" id="KW-1185">Reference proteome</keyword>
<dbReference type="EMBL" id="JAHBOM010000028">
    <property type="protein sequence ID" value="MBU8826663.1"/>
    <property type="molecule type" value="Genomic_DNA"/>
</dbReference>
<comment type="similarity">
    <text evidence="1">Belongs to the bacterial sugar transferase family.</text>
</comment>
<keyword evidence="3" id="KW-0808">Transferase</keyword>
<dbReference type="GO" id="GO:0016740">
    <property type="term" value="F:transferase activity"/>
    <property type="evidence" value="ECO:0007669"/>
    <property type="project" value="UniProtKB-KW"/>
</dbReference>
<dbReference type="InterPro" id="IPR003362">
    <property type="entry name" value="Bact_transf"/>
</dbReference>
<reference evidence="3 4" key="1">
    <citation type="submission" date="2021-05" db="EMBL/GenBank/DDBJ databases">
        <title>Draft Genome Sequences of Clinical Respiratory Isolates of Mycobacterium goodii Recovered in Ireland.</title>
        <authorList>
            <person name="Flanagan P.R."/>
            <person name="Mok S."/>
            <person name="Roycroft E."/>
            <person name="Rogers T.R."/>
            <person name="Fitzgibbon M."/>
        </authorList>
    </citation>
    <scope>NUCLEOTIDE SEQUENCE [LARGE SCALE GENOMIC DNA]</scope>
    <source>
        <strain evidence="3 4">14IE55</strain>
    </source>
</reference>
<dbReference type="Pfam" id="PF02397">
    <property type="entry name" value="Bac_transf"/>
    <property type="match status" value="1"/>
</dbReference>
<dbReference type="PANTHER" id="PTHR30576:SF10">
    <property type="entry name" value="SLL5057 PROTEIN"/>
    <property type="match status" value="1"/>
</dbReference>
<proteinExistence type="inferred from homology"/>
<evidence type="ECO:0000259" key="2">
    <source>
        <dbReference type="Pfam" id="PF02397"/>
    </source>
</evidence>
<protein>
    <submittedName>
        <fullName evidence="3">Sugar transferase</fullName>
    </submittedName>
</protein>
<evidence type="ECO:0000313" key="3">
    <source>
        <dbReference type="EMBL" id="MBU8826663.1"/>
    </source>
</evidence>